<evidence type="ECO:0000313" key="3">
    <source>
        <dbReference type="EMBL" id="KAB1202536.1"/>
    </source>
</evidence>
<keyword evidence="2" id="KW-0812">Transmembrane</keyword>
<feature type="region of interest" description="Disordered" evidence="1">
    <location>
        <begin position="31"/>
        <end position="67"/>
    </location>
</feature>
<comment type="caution">
    <text evidence="3">The sequence shown here is derived from an EMBL/GenBank/DDBJ whole genome shotgun (WGS) entry which is preliminary data.</text>
</comment>
<gene>
    <name evidence="3" type="ORF">CJ030_MR8G004988</name>
</gene>
<organism evidence="3 4">
    <name type="scientific">Morella rubra</name>
    <name type="common">Chinese bayberry</name>
    <dbReference type="NCBI Taxonomy" id="262757"/>
    <lineage>
        <taxon>Eukaryota</taxon>
        <taxon>Viridiplantae</taxon>
        <taxon>Streptophyta</taxon>
        <taxon>Embryophyta</taxon>
        <taxon>Tracheophyta</taxon>
        <taxon>Spermatophyta</taxon>
        <taxon>Magnoliopsida</taxon>
        <taxon>eudicotyledons</taxon>
        <taxon>Gunneridae</taxon>
        <taxon>Pentapetalae</taxon>
        <taxon>rosids</taxon>
        <taxon>fabids</taxon>
        <taxon>Fagales</taxon>
        <taxon>Myricaceae</taxon>
        <taxon>Morella</taxon>
    </lineage>
</organism>
<feature type="transmembrane region" description="Helical" evidence="2">
    <location>
        <begin position="6"/>
        <end position="25"/>
    </location>
</feature>
<evidence type="ECO:0000256" key="1">
    <source>
        <dbReference type="SAM" id="MobiDB-lite"/>
    </source>
</evidence>
<dbReference type="PROSITE" id="PS51257">
    <property type="entry name" value="PROKAR_LIPOPROTEIN"/>
    <property type="match status" value="1"/>
</dbReference>
<protein>
    <submittedName>
        <fullName evidence="3">Uncharacterized protein</fullName>
    </submittedName>
</protein>
<keyword evidence="2" id="KW-0472">Membrane</keyword>
<dbReference type="OrthoDB" id="1748016at2759"/>
<accession>A0A6A1UQU4</accession>
<dbReference type="EMBL" id="RXIC02000026">
    <property type="protein sequence ID" value="KAB1202536.1"/>
    <property type="molecule type" value="Genomic_DNA"/>
</dbReference>
<reference evidence="3 4" key="1">
    <citation type="journal article" date="2019" name="Plant Biotechnol. J.">
        <title>The red bayberry genome and genetic basis of sex determination.</title>
        <authorList>
            <person name="Jia H.M."/>
            <person name="Jia H.J."/>
            <person name="Cai Q.L."/>
            <person name="Wang Y."/>
            <person name="Zhao H.B."/>
            <person name="Yang W.F."/>
            <person name="Wang G.Y."/>
            <person name="Li Y.H."/>
            <person name="Zhan D.L."/>
            <person name="Shen Y.T."/>
            <person name="Niu Q.F."/>
            <person name="Chang L."/>
            <person name="Qiu J."/>
            <person name="Zhao L."/>
            <person name="Xie H.B."/>
            <person name="Fu W.Y."/>
            <person name="Jin J."/>
            <person name="Li X.W."/>
            <person name="Jiao Y."/>
            <person name="Zhou C.C."/>
            <person name="Tu T."/>
            <person name="Chai C.Y."/>
            <person name="Gao J.L."/>
            <person name="Fan L.J."/>
            <person name="van de Weg E."/>
            <person name="Wang J.Y."/>
            <person name="Gao Z.S."/>
        </authorList>
    </citation>
    <scope>NUCLEOTIDE SEQUENCE [LARGE SCALE GENOMIC DNA]</scope>
    <source>
        <tissue evidence="3">Leaves</tissue>
    </source>
</reference>
<name>A0A6A1UQU4_9ROSI</name>
<keyword evidence="4" id="KW-1185">Reference proteome</keyword>
<evidence type="ECO:0000313" key="4">
    <source>
        <dbReference type="Proteomes" id="UP000516437"/>
    </source>
</evidence>
<dbReference type="AlphaFoldDB" id="A0A6A1UQU4"/>
<sequence length="126" mass="11874">MKAYLIALIACGSAVAACIILFACLRNRGRKGKQTTNPTTFTPSTATTSPAPRAYRDVEKGQGTQSSGTKAGEMVILAGAGAAIATTAIGASEIAADNGGGGGCEGGGGGCGGGGCAGGCGGCGGR</sequence>
<feature type="compositionally biased region" description="Low complexity" evidence="1">
    <location>
        <begin position="35"/>
        <end position="52"/>
    </location>
</feature>
<keyword evidence="2" id="KW-1133">Transmembrane helix</keyword>
<proteinExistence type="predicted"/>
<dbReference type="Proteomes" id="UP000516437">
    <property type="component" value="Chromosome 8"/>
</dbReference>
<evidence type="ECO:0000256" key="2">
    <source>
        <dbReference type="SAM" id="Phobius"/>
    </source>
</evidence>